<dbReference type="GeneID" id="22111473"/>
<evidence type="ECO:0000313" key="2">
    <source>
        <dbReference type="Proteomes" id="UP000029889"/>
    </source>
</evidence>
<accession>A0A097EY18</accession>
<gene>
    <name evidence="1" type="primary">433</name>
    <name evidence="1" type="ORF">PBI_121Q_433</name>
</gene>
<reference evidence="1 2" key="1">
    <citation type="submission" date="2014-09" db="EMBL/GenBank/DDBJ databases">
        <authorList>
            <person name="Lapin J.S."/>
            <person name="Pope W.H."/>
            <person name="Hua J."/>
            <person name="Ford M.E."/>
            <person name="Conway J.F."/>
            <person name="Hatfull G.F."/>
            <person name="Hendrix R.W."/>
        </authorList>
    </citation>
    <scope>NUCLEOTIDE SEQUENCE [LARGE SCALE GENOMIC DNA]</scope>
</reference>
<organism evidence="1 2">
    <name type="scientific">Escherichia phage 121Q</name>
    <dbReference type="NCBI Taxonomy" id="1555202"/>
    <lineage>
        <taxon>Viruses</taxon>
        <taxon>Duplodnaviria</taxon>
        <taxon>Heunggongvirae</taxon>
        <taxon>Uroviricota</taxon>
        <taxon>Caudoviricetes</taxon>
        <taxon>Asteriusvirus</taxon>
        <taxon>Asteriusvirus av121Q</taxon>
    </lineage>
</organism>
<name>A0A097EY18_9CAUD</name>
<dbReference type="RefSeq" id="YP_009102020.1">
    <property type="nucleotide sequence ID" value="NC_025447.1"/>
</dbReference>
<sequence length="93" mass="10961">MDFYLHTWTYEQYITLYLEIINTEPRCGCWFADIIKEYADEFEFVYLGTDIFVKSVGKTGRITDIDYDTVSVNFYVDFPDAGVDGVYCLYEII</sequence>
<dbReference type="EMBL" id="KM507819">
    <property type="protein sequence ID" value="AIT14323.1"/>
    <property type="molecule type" value="Genomic_DNA"/>
</dbReference>
<keyword evidence="2" id="KW-1185">Reference proteome</keyword>
<protein>
    <submittedName>
        <fullName evidence="1">Uncharacterized protein</fullName>
    </submittedName>
</protein>
<evidence type="ECO:0000313" key="1">
    <source>
        <dbReference type="EMBL" id="AIT14323.1"/>
    </source>
</evidence>
<dbReference type="Proteomes" id="UP000029889">
    <property type="component" value="Segment"/>
</dbReference>
<dbReference type="KEGG" id="vg:22111473"/>
<proteinExistence type="predicted"/>